<comment type="caution">
    <text evidence="3">The sequence shown here is derived from an EMBL/GenBank/DDBJ whole genome shotgun (WGS) entry which is preliminary data.</text>
</comment>
<keyword evidence="2" id="KW-0472">Membrane</keyword>
<dbReference type="AlphaFoldDB" id="A0A6M0R941"/>
<keyword evidence="2" id="KW-0812">Transmembrane</keyword>
<gene>
    <name evidence="3" type="ORF">FDF74_02910</name>
</gene>
<feature type="transmembrane region" description="Helical" evidence="2">
    <location>
        <begin position="41"/>
        <end position="60"/>
    </location>
</feature>
<evidence type="ECO:0000256" key="2">
    <source>
        <dbReference type="SAM" id="Phobius"/>
    </source>
</evidence>
<evidence type="ECO:0000313" key="4">
    <source>
        <dbReference type="Proteomes" id="UP000473885"/>
    </source>
</evidence>
<proteinExistence type="predicted"/>
<name>A0A6M0R941_9CLOT</name>
<dbReference type="EMBL" id="SXDP01000002">
    <property type="protein sequence ID" value="NEZ46160.1"/>
    <property type="molecule type" value="Genomic_DNA"/>
</dbReference>
<evidence type="ECO:0000313" key="3">
    <source>
        <dbReference type="EMBL" id="NEZ46160.1"/>
    </source>
</evidence>
<reference evidence="3 4" key="1">
    <citation type="submission" date="2019-04" db="EMBL/GenBank/DDBJ databases">
        <title>Genome sequencing of Clostridium botulinum Groups I-IV and Clostridium butyricum.</title>
        <authorList>
            <person name="Brunt J."/>
            <person name="Van Vliet A.H.M."/>
            <person name="Stringer S.C."/>
            <person name="Carter A.T."/>
            <person name="Peck M.W."/>
        </authorList>
    </citation>
    <scope>NUCLEOTIDE SEQUENCE [LARGE SCALE GENOMIC DNA]</scope>
    <source>
        <strain evidence="3 4">IFR 18/094</strain>
    </source>
</reference>
<keyword evidence="2" id="KW-1133">Transmembrane helix</keyword>
<organism evidence="3 4">
    <name type="scientific">Clostridium niameyense</name>
    <dbReference type="NCBI Taxonomy" id="1622073"/>
    <lineage>
        <taxon>Bacteria</taxon>
        <taxon>Bacillati</taxon>
        <taxon>Bacillota</taxon>
        <taxon>Clostridia</taxon>
        <taxon>Eubacteriales</taxon>
        <taxon>Clostridiaceae</taxon>
        <taxon>Clostridium</taxon>
    </lineage>
</organism>
<accession>A0A6M0R941</accession>
<keyword evidence="4" id="KW-1185">Reference proteome</keyword>
<dbReference type="Proteomes" id="UP000473885">
    <property type="component" value="Unassembled WGS sequence"/>
</dbReference>
<feature type="transmembrane region" description="Helical" evidence="2">
    <location>
        <begin position="15"/>
        <end position="34"/>
    </location>
</feature>
<feature type="transmembrane region" description="Helical" evidence="2">
    <location>
        <begin position="121"/>
        <end position="143"/>
    </location>
</feature>
<dbReference type="RefSeq" id="WP_163248483.1">
    <property type="nucleotide sequence ID" value="NZ_SXDP01000002.1"/>
</dbReference>
<dbReference type="PROSITE" id="PS50005">
    <property type="entry name" value="TPR"/>
    <property type="match status" value="1"/>
</dbReference>
<evidence type="ECO:0000256" key="1">
    <source>
        <dbReference type="PROSITE-ProRule" id="PRU00339"/>
    </source>
</evidence>
<protein>
    <recommendedName>
        <fullName evidence="5">M50 family metallopeptidase</fullName>
    </recommendedName>
</protein>
<keyword evidence="1" id="KW-0802">TPR repeat</keyword>
<evidence type="ECO:0008006" key="5">
    <source>
        <dbReference type="Google" id="ProtNLM"/>
    </source>
</evidence>
<feature type="repeat" description="TPR" evidence="1">
    <location>
        <begin position="235"/>
        <end position="268"/>
    </location>
</feature>
<dbReference type="InterPro" id="IPR019734">
    <property type="entry name" value="TPR_rpt"/>
</dbReference>
<sequence>MKEKTNEDISNTLKFLFWTFGGALSIIGFIIGVTNSSKSPINSIVYFIILICTCIFQIILHEAGHLIFGLCSGYKFISFRIGNITLIRENRKLKIKKFNVVGTAGQCIMMPPEGSGYDCPYIIYNLGGVFMNTIVILLCILFYKTFTTNFMVKNFCFLSIIIGIFFIIINGIPIKILGNDGYNFISMKKDKYERYSFYMMLKINSLLYKGIRLKDMPIEWFKLPNGANSNKLLSNTIRILEGNYYMDKRDFHKAIEIYKSIINTTPNLNKVLKNEVICDILFCEIINEAGEDVINKLYTKELKDYIKATNCYMSRKRLMYAYYLLVKKDNTNANPILDEVNKVKKTYPVKAEIESELQIIEFVKSKYSIL</sequence>
<feature type="transmembrane region" description="Helical" evidence="2">
    <location>
        <begin position="155"/>
        <end position="174"/>
    </location>
</feature>